<dbReference type="Pfam" id="PF07221">
    <property type="entry name" value="GlcNAc_2-epim"/>
    <property type="match status" value="1"/>
</dbReference>
<name>A0ABD5UIC8_9EURY</name>
<evidence type="ECO:0000313" key="4">
    <source>
        <dbReference type="Proteomes" id="UP001596333"/>
    </source>
</evidence>
<keyword evidence="4" id="KW-1185">Reference proteome</keyword>
<proteinExistence type="inferred from homology"/>
<dbReference type="GO" id="GO:0016853">
    <property type="term" value="F:isomerase activity"/>
    <property type="evidence" value="ECO:0007669"/>
    <property type="project" value="UniProtKB-KW"/>
</dbReference>
<dbReference type="AlphaFoldDB" id="A0ABD5UIC8"/>
<evidence type="ECO:0000256" key="2">
    <source>
        <dbReference type="ARBA" id="ARBA00023235"/>
    </source>
</evidence>
<dbReference type="RefSeq" id="WP_379767353.1">
    <property type="nucleotide sequence ID" value="NZ_JBHSXI010000009.1"/>
</dbReference>
<dbReference type="InterPro" id="IPR008928">
    <property type="entry name" value="6-hairpin_glycosidase_sf"/>
</dbReference>
<comment type="similarity">
    <text evidence="1">Belongs to the N-acylglucosamine 2-epimerase family.</text>
</comment>
<dbReference type="Proteomes" id="UP001596333">
    <property type="component" value="Unassembled WGS sequence"/>
</dbReference>
<keyword evidence="2" id="KW-0413">Isomerase</keyword>
<dbReference type="EMBL" id="JBHSXI010000009">
    <property type="protein sequence ID" value="MFC6889120.1"/>
    <property type="molecule type" value="Genomic_DNA"/>
</dbReference>
<dbReference type="SUPFAM" id="SSF48208">
    <property type="entry name" value="Six-hairpin glycosidases"/>
    <property type="match status" value="1"/>
</dbReference>
<protein>
    <submittedName>
        <fullName evidence="3">AGE family epimerase/isomerase</fullName>
    </submittedName>
</protein>
<dbReference type="Gene3D" id="1.50.10.10">
    <property type="match status" value="1"/>
</dbReference>
<gene>
    <name evidence="3" type="ORF">ACFQEY_08850</name>
</gene>
<dbReference type="InterPro" id="IPR010819">
    <property type="entry name" value="AGE/CE"/>
</dbReference>
<comment type="caution">
    <text evidence="3">The sequence shown here is derived from an EMBL/GenBank/DDBJ whole genome shotgun (WGS) entry which is preliminary data.</text>
</comment>
<organism evidence="3 4">
    <name type="scientific">Halorubrum trueperi</name>
    <dbReference type="NCBI Taxonomy" id="2004704"/>
    <lineage>
        <taxon>Archaea</taxon>
        <taxon>Methanobacteriati</taxon>
        <taxon>Methanobacteriota</taxon>
        <taxon>Stenosarchaea group</taxon>
        <taxon>Halobacteria</taxon>
        <taxon>Halobacteriales</taxon>
        <taxon>Haloferacaceae</taxon>
        <taxon>Halorubrum</taxon>
    </lineage>
</organism>
<evidence type="ECO:0000256" key="1">
    <source>
        <dbReference type="ARBA" id="ARBA00008558"/>
    </source>
</evidence>
<dbReference type="PANTHER" id="PTHR15108">
    <property type="entry name" value="N-ACYLGLUCOSAMINE-2-EPIMERASE"/>
    <property type="match status" value="1"/>
</dbReference>
<dbReference type="InterPro" id="IPR012341">
    <property type="entry name" value="6hp_glycosidase-like_sf"/>
</dbReference>
<sequence length="417" mass="46182">MHDATPESVRRRARTHRARLLSTLRVQYPDVLAERGYRLLHPETGDRYTGVQRHLVATCRSVANFAAGALADGPDWCGSAAEHGLAFLREAHRGDDGGYHLVVEEDGTPVDRTRSAYGHAFVLLAYARTADAGVDGARDGLAETHALIDERFRDGSGLLRSDCDEDWVELAAYRGQNANMHACEAYVAAYEATGDETYLERARHVAESIAFDLAAETNGLLWEHYTADWEHDFAYNADRPRHQFRPPGYQPGHHAEWAKFLALLDRYDDPDASTAIGPGDGWYARGLDLFDAAVEHGWSENGFVYTHEADGSVLVPDRYGWALAEAIGASAALAERAVARGDAEAAERLRRWHRRFIVRTDLFRGPAGVWYEKRLPPDANGDLVAAEPPGVEPDYHPASAYFEGWRSARGELAGRDA</sequence>
<accession>A0ABD5UIC8</accession>
<evidence type="ECO:0000313" key="3">
    <source>
        <dbReference type="EMBL" id="MFC6889120.1"/>
    </source>
</evidence>
<reference evidence="3 4" key="1">
    <citation type="journal article" date="2019" name="Int. J. Syst. Evol. Microbiol.">
        <title>The Global Catalogue of Microorganisms (GCM) 10K type strain sequencing project: providing services to taxonomists for standard genome sequencing and annotation.</title>
        <authorList>
            <consortium name="The Broad Institute Genomics Platform"/>
            <consortium name="The Broad Institute Genome Sequencing Center for Infectious Disease"/>
            <person name="Wu L."/>
            <person name="Ma J."/>
        </authorList>
    </citation>
    <scope>NUCLEOTIDE SEQUENCE [LARGE SCALE GENOMIC DNA]</scope>
    <source>
        <strain evidence="3 4">Y73</strain>
    </source>
</reference>